<evidence type="ECO:0000313" key="9">
    <source>
        <dbReference type="Proteomes" id="UP000010473"/>
    </source>
</evidence>
<dbReference type="Gene3D" id="1.10.10.60">
    <property type="entry name" value="Homeodomain-like"/>
    <property type="match status" value="1"/>
</dbReference>
<dbReference type="SUPFAM" id="SSF46689">
    <property type="entry name" value="Homeodomain-like"/>
    <property type="match status" value="1"/>
</dbReference>
<dbReference type="InterPro" id="IPR009057">
    <property type="entry name" value="Homeodomain-like_sf"/>
</dbReference>
<dbReference type="GO" id="GO:0000150">
    <property type="term" value="F:DNA strand exchange activity"/>
    <property type="evidence" value="ECO:0007669"/>
    <property type="project" value="InterPro"/>
</dbReference>
<dbReference type="SMART" id="SM00857">
    <property type="entry name" value="Resolvase"/>
    <property type="match status" value="1"/>
</dbReference>
<evidence type="ECO:0000256" key="6">
    <source>
        <dbReference type="PROSITE-ProRule" id="PRU10137"/>
    </source>
</evidence>
<feature type="domain" description="Resolvase/invertase-type recombinase catalytic" evidence="7">
    <location>
        <begin position="1"/>
        <end position="135"/>
    </location>
</feature>
<dbReference type="OrthoDB" id="9797501at2"/>
<gene>
    <name evidence="8" type="ordered locus">Sta7437_4816</name>
</gene>
<comment type="similarity">
    <text evidence="1">Belongs to the site-specific recombinase resolvase family.</text>
</comment>
<dbReference type="InterPro" id="IPR006118">
    <property type="entry name" value="Recombinase_CS"/>
</dbReference>
<geneLocation type="plasmid" evidence="8 9">
    <name>pSTA7437.02</name>
</geneLocation>
<proteinExistence type="inferred from homology"/>
<keyword evidence="9" id="KW-1185">Reference proteome</keyword>
<dbReference type="PANTHER" id="PTHR30461:SF2">
    <property type="entry name" value="SERINE RECOMBINASE PINE-RELATED"/>
    <property type="match status" value="1"/>
</dbReference>
<reference evidence="9" key="1">
    <citation type="journal article" date="2013" name="Proc. Natl. Acad. Sci. U.S.A.">
        <title>Improving the coverage of the cyanobacterial phylum using diversity-driven genome sequencing.</title>
        <authorList>
            <person name="Shih P.M."/>
            <person name="Wu D."/>
            <person name="Latifi A."/>
            <person name="Axen S.D."/>
            <person name="Fewer D.P."/>
            <person name="Talla E."/>
            <person name="Calteau A."/>
            <person name="Cai F."/>
            <person name="Tandeau de Marsac N."/>
            <person name="Rippka R."/>
            <person name="Herdman M."/>
            <person name="Sivonen K."/>
            <person name="Coursin T."/>
            <person name="Laurent T."/>
            <person name="Goodwin L."/>
            <person name="Nolan M."/>
            <person name="Davenport K.W."/>
            <person name="Han C.S."/>
            <person name="Rubin E.M."/>
            <person name="Eisen J.A."/>
            <person name="Woyke T."/>
            <person name="Gugger M."/>
            <person name="Kerfeld C.A."/>
        </authorList>
    </citation>
    <scope>NUCLEOTIDE SEQUENCE [LARGE SCALE GENOMIC DNA]</scope>
    <source>
        <strain evidence="9">ATCC 29371 / PCC 7437</strain>
        <plasmid evidence="9">Plasmid pSTA7437.02</plasmid>
    </source>
</reference>
<dbReference type="PANTHER" id="PTHR30461">
    <property type="entry name" value="DNA-INVERTASE FROM LAMBDOID PROPHAGE"/>
    <property type="match status" value="1"/>
</dbReference>
<dbReference type="PROSITE" id="PS51736">
    <property type="entry name" value="RECOMBINASES_3"/>
    <property type="match status" value="1"/>
</dbReference>
<dbReference type="InterPro" id="IPR006120">
    <property type="entry name" value="Resolvase_HTH_dom"/>
</dbReference>
<keyword evidence="4" id="KW-0233">DNA recombination</keyword>
<dbReference type="InterPro" id="IPR006119">
    <property type="entry name" value="Resolv_N"/>
</dbReference>
<dbReference type="Pfam" id="PF02796">
    <property type="entry name" value="HTH_7"/>
    <property type="match status" value="1"/>
</dbReference>
<keyword evidence="3" id="KW-0238">DNA-binding</keyword>
<dbReference type="EMBL" id="CP003655">
    <property type="protein sequence ID" value="AFZ38251.1"/>
    <property type="molecule type" value="Genomic_DNA"/>
</dbReference>
<dbReference type="FunFam" id="3.40.50.1390:FF:000001">
    <property type="entry name" value="DNA recombinase"/>
    <property type="match status" value="1"/>
</dbReference>
<keyword evidence="8" id="KW-0614">Plasmid</keyword>
<protein>
    <submittedName>
        <fullName evidence="8">Resolvase domain protein</fullName>
    </submittedName>
</protein>
<name>K9Y1H0_STAC7</name>
<dbReference type="PATRIC" id="fig|111780.3.peg.4978"/>
<dbReference type="HOGENOM" id="CLU_010686_8_2_3"/>
<dbReference type="Pfam" id="PF00239">
    <property type="entry name" value="Resolvase"/>
    <property type="match status" value="1"/>
</dbReference>
<feature type="active site" description="O-(5'-phospho-DNA)-serine intermediate" evidence="5 6">
    <location>
        <position position="9"/>
    </location>
</feature>
<dbReference type="CDD" id="cd00569">
    <property type="entry name" value="HTH_Hin_like"/>
    <property type="match status" value="1"/>
</dbReference>
<dbReference type="InterPro" id="IPR036162">
    <property type="entry name" value="Resolvase-like_N_sf"/>
</dbReference>
<organism evidence="8 9">
    <name type="scientific">Stanieria cyanosphaera (strain ATCC 29371 / PCC 7437)</name>
    <dbReference type="NCBI Taxonomy" id="111780"/>
    <lineage>
        <taxon>Bacteria</taxon>
        <taxon>Bacillati</taxon>
        <taxon>Cyanobacteriota</taxon>
        <taxon>Cyanophyceae</taxon>
        <taxon>Pleurocapsales</taxon>
        <taxon>Dermocarpellaceae</taxon>
        <taxon>Stanieria</taxon>
    </lineage>
</organism>
<evidence type="ECO:0000256" key="3">
    <source>
        <dbReference type="ARBA" id="ARBA00023125"/>
    </source>
</evidence>
<accession>K9Y1H0</accession>
<dbReference type="SUPFAM" id="SSF53041">
    <property type="entry name" value="Resolvase-like"/>
    <property type="match status" value="1"/>
</dbReference>
<dbReference type="PROSITE" id="PS00397">
    <property type="entry name" value="RECOMBINASES_1"/>
    <property type="match status" value="1"/>
</dbReference>
<evidence type="ECO:0000256" key="4">
    <source>
        <dbReference type="ARBA" id="ARBA00023172"/>
    </source>
</evidence>
<dbReference type="InterPro" id="IPR050639">
    <property type="entry name" value="SSR_resolvase"/>
</dbReference>
<evidence type="ECO:0000256" key="2">
    <source>
        <dbReference type="ARBA" id="ARBA00022908"/>
    </source>
</evidence>
<dbReference type="Gene3D" id="3.40.50.1390">
    <property type="entry name" value="Resolvase, N-terminal catalytic domain"/>
    <property type="match status" value="1"/>
</dbReference>
<evidence type="ECO:0000256" key="5">
    <source>
        <dbReference type="PIRSR" id="PIRSR606118-50"/>
    </source>
</evidence>
<evidence type="ECO:0000256" key="1">
    <source>
        <dbReference type="ARBA" id="ARBA00009913"/>
    </source>
</evidence>
<dbReference type="GO" id="GO:0003677">
    <property type="term" value="F:DNA binding"/>
    <property type="evidence" value="ECO:0007669"/>
    <property type="project" value="UniProtKB-KW"/>
</dbReference>
<evidence type="ECO:0000313" key="8">
    <source>
        <dbReference type="EMBL" id="AFZ38251.1"/>
    </source>
</evidence>
<keyword evidence="2" id="KW-0229">DNA integration</keyword>
<dbReference type="CDD" id="cd03768">
    <property type="entry name" value="SR_ResInv"/>
    <property type="match status" value="1"/>
</dbReference>
<dbReference type="AlphaFoldDB" id="K9Y1H0"/>
<dbReference type="GO" id="GO:0015074">
    <property type="term" value="P:DNA integration"/>
    <property type="evidence" value="ECO:0007669"/>
    <property type="project" value="UniProtKB-KW"/>
</dbReference>
<dbReference type="KEGG" id="scs:Sta7437_4816"/>
<evidence type="ECO:0000259" key="7">
    <source>
        <dbReference type="PROSITE" id="PS51736"/>
    </source>
</evidence>
<dbReference type="RefSeq" id="WP_015195628.1">
    <property type="nucleotide sequence ID" value="NC_019749.1"/>
</dbReference>
<dbReference type="Proteomes" id="UP000010473">
    <property type="component" value="Plasmid pSTA7437.02"/>
</dbReference>
<sequence length="182" mass="20718">MKIGYARVSTNDQNLDSQISLLIENGCEKIFEEKISGAKKSRPELKKLLNQLRKDDTLVVCKLDRLARSTHHLLEIVETLREKKAAFCSLGEPWADTTSHAGKMIMTVFAGIAEFERDLIRERTSVGREAAMKRGIRFGRPRKLSPEQKELILKLREEGKSATELAKTFNVDRSTIYRLSNV</sequence>